<organism evidence="6 7">
    <name type="scientific">Sebaldella termitidis (strain ATCC 33386 / NCTC 11300)</name>
    <dbReference type="NCBI Taxonomy" id="526218"/>
    <lineage>
        <taxon>Bacteria</taxon>
        <taxon>Fusobacteriati</taxon>
        <taxon>Fusobacteriota</taxon>
        <taxon>Fusobacteriia</taxon>
        <taxon>Fusobacteriales</taxon>
        <taxon>Leptotrichiaceae</taxon>
        <taxon>Sebaldella</taxon>
    </lineage>
</organism>
<keyword evidence="1" id="KW-0813">Transport</keyword>
<dbReference type="InterPro" id="IPR003439">
    <property type="entry name" value="ABC_transporter-like_ATP-bd"/>
</dbReference>
<dbReference type="InterPro" id="IPR017871">
    <property type="entry name" value="ABC_transporter-like_CS"/>
</dbReference>
<dbReference type="Gene3D" id="3.40.50.300">
    <property type="entry name" value="P-loop containing nucleotide triphosphate hydrolases"/>
    <property type="match status" value="1"/>
</dbReference>
<feature type="domain" description="ABC transporter" evidence="5">
    <location>
        <begin position="5"/>
        <end position="242"/>
    </location>
</feature>
<keyword evidence="3" id="KW-0067">ATP-binding</keyword>
<dbReference type="EMBL" id="CP001739">
    <property type="protein sequence ID" value="ACZ07457.1"/>
    <property type="molecule type" value="Genomic_DNA"/>
</dbReference>
<dbReference type="STRING" id="526218.Sterm_0584"/>
<dbReference type="CDD" id="cd03214">
    <property type="entry name" value="ABC_Iron-Siderophores_B12_Hemin"/>
    <property type="match status" value="1"/>
</dbReference>
<dbReference type="GO" id="GO:0005524">
    <property type="term" value="F:ATP binding"/>
    <property type="evidence" value="ECO:0007669"/>
    <property type="project" value="UniProtKB-KW"/>
</dbReference>
<evidence type="ECO:0000259" key="5">
    <source>
        <dbReference type="PROSITE" id="PS50893"/>
    </source>
</evidence>
<accession>D1ANY3</accession>
<evidence type="ECO:0000256" key="2">
    <source>
        <dbReference type="ARBA" id="ARBA00022741"/>
    </source>
</evidence>
<dbReference type="RefSeq" id="WP_012860053.1">
    <property type="nucleotide sequence ID" value="NC_013517.1"/>
</dbReference>
<dbReference type="AlphaFoldDB" id="D1ANY3"/>
<protein>
    <submittedName>
        <fullName evidence="6">ABC transporter related protein</fullName>
    </submittedName>
</protein>
<dbReference type="InterPro" id="IPR027417">
    <property type="entry name" value="P-loop_NTPase"/>
</dbReference>
<keyword evidence="2" id="KW-0547">Nucleotide-binding</keyword>
<gene>
    <name evidence="6" type="ordered locus">Sterm_0584</name>
</gene>
<dbReference type="PROSITE" id="PS00211">
    <property type="entry name" value="ABC_TRANSPORTER_1"/>
    <property type="match status" value="1"/>
</dbReference>
<proteinExistence type="predicted"/>
<evidence type="ECO:0000256" key="4">
    <source>
        <dbReference type="ARBA" id="ARBA00022967"/>
    </source>
</evidence>
<keyword evidence="4" id="KW-1278">Translocase</keyword>
<dbReference type="PANTHER" id="PTHR42794:SF1">
    <property type="entry name" value="HEMIN IMPORT ATP-BINDING PROTEIN HMUV"/>
    <property type="match status" value="1"/>
</dbReference>
<sequence length="259" mass="29373">MKHNVKVNKLSFSYNNNNILNEVNIDIKKGEFTGILGPNGCGKSTLLKNILRYLQPENGVIEIKDKNIKDYKQKDLAKTLGFVPQKSSLSMPLTVEDVVYMGRVAHMKNSWAGFSENDNKIVDDVIRILKLEKFRKRPAFSLSGGEFQRVLLARALVQEPEILLLDEPTSALDINYALEIMRLTSHFVKEGRLTGIMVLHDLNLAAMYCDNIIFLKDGKVKYTGSPTELFTSEVLEEIYGFKCEIVNNGDYPYVLPHKL</sequence>
<reference evidence="6 7" key="2">
    <citation type="journal article" date="2010" name="Stand. Genomic Sci.">
        <title>Complete genome sequence of Sebaldella termitidis type strain (NCTC 11300).</title>
        <authorList>
            <person name="Harmon-Smith M."/>
            <person name="Celia L."/>
            <person name="Chertkov O."/>
            <person name="Lapidus A."/>
            <person name="Copeland A."/>
            <person name="Glavina Del Rio T."/>
            <person name="Nolan M."/>
            <person name="Lucas S."/>
            <person name="Tice H."/>
            <person name="Cheng J.F."/>
            <person name="Han C."/>
            <person name="Detter J.C."/>
            <person name="Bruce D."/>
            <person name="Goodwin L."/>
            <person name="Pitluck S."/>
            <person name="Pati A."/>
            <person name="Liolios K."/>
            <person name="Ivanova N."/>
            <person name="Mavromatis K."/>
            <person name="Mikhailova N."/>
            <person name="Chen A."/>
            <person name="Palaniappan K."/>
            <person name="Land M."/>
            <person name="Hauser L."/>
            <person name="Chang Y.J."/>
            <person name="Jeffries C.D."/>
            <person name="Brettin T."/>
            <person name="Goker M."/>
            <person name="Beck B."/>
            <person name="Bristow J."/>
            <person name="Eisen J.A."/>
            <person name="Markowitz V."/>
            <person name="Hugenholtz P."/>
            <person name="Kyrpides N.C."/>
            <person name="Klenk H.P."/>
            <person name="Chen F."/>
        </authorList>
    </citation>
    <scope>NUCLEOTIDE SEQUENCE [LARGE SCALE GENOMIC DNA]</scope>
    <source>
        <strain evidence="7">ATCC 33386 / NCTC 11300</strain>
    </source>
</reference>
<dbReference type="HOGENOM" id="CLU_000604_1_11_0"/>
<dbReference type="GO" id="GO:0016887">
    <property type="term" value="F:ATP hydrolysis activity"/>
    <property type="evidence" value="ECO:0007669"/>
    <property type="project" value="InterPro"/>
</dbReference>
<dbReference type="KEGG" id="str:Sterm_0584"/>
<dbReference type="PROSITE" id="PS50893">
    <property type="entry name" value="ABC_TRANSPORTER_2"/>
    <property type="match status" value="1"/>
</dbReference>
<reference evidence="7" key="1">
    <citation type="submission" date="2009-09" db="EMBL/GenBank/DDBJ databases">
        <title>The complete chromosome of Sebaldella termitidis ATCC 33386.</title>
        <authorList>
            <consortium name="US DOE Joint Genome Institute (JGI-PGF)"/>
            <person name="Lucas S."/>
            <person name="Copeland A."/>
            <person name="Lapidus A."/>
            <person name="Glavina del Rio T."/>
            <person name="Dalin E."/>
            <person name="Tice H."/>
            <person name="Bruce D."/>
            <person name="Goodwin L."/>
            <person name="Pitluck S."/>
            <person name="Kyrpides N."/>
            <person name="Mavromatis K."/>
            <person name="Ivanova N."/>
            <person name="Mikhailova N."/>
            <person name="Sims D."/>
            <person name="Meincke L."/>
            <person name="Brettin T."/>
            <person name="Detter J.C."/>
            <person name="Han C."/>
            <person name="Larimer F."/>
            <person name="Land M."/>
            <person name="Hauser L."/>
            <person name="Markowitz V."/>
            <person name="Cheng J.F."/>
            <person name="Hugenholtz P."/>
            <person name="Woyke T."/>
            <person name="Wu D."/>
            <person name="Eisen J.A."/>
        </authorList>
    </citation>
    <scope>NUCLEOTIDE SEQUENCE [LARGE SCALE GENOMIC DNA]</scope>
    <source>
        <strain evidence="7">ATCC 33386 / NCTC 11300</strain>
    </source>
</reference>
<name>D1ANY3_SEBTE</name>
<keyword evidence="7" id="KW-1185">Reference proteome</keyword>
<dbReference type="eggNOG" id="COG1120">
    <property type="taxonomic scope" value="Bacteria"/>
</dbReference>
<dbReference type="Pfam" id="PF00005">
    <property type="entry name" value="ABC_tran"/>
    <property type="match status" value="1"/>
</dbReference>
<dbReference type="SMART" id="SM00382">
    <property type="entry name" value="AAA"/>
    <property type="match status" value="1"/>
</dbReference>
<dbReference type="PANTHER" id="PTHR42794">
    <property type="entry name" value="HEMIN IMPORT ATP-BINDING PROTEIN HMUV"/>
    <property type="match status" value="1"/>
</dbReference>
<evidence type="ECO:0000256" key="1">
    <source>
        <dbReference type="ARBA" id="ARBA00022448"/>
    </source>
</evidence>
<evidence type="ECO:0000256" key="3">
    <source>
        <dbReference type="ARBA" id="ARBA00022840"/>
    </source>
</evidence>
<evidence type="ECO:0000313" key="6">
    <source>
        <dbReference type="EMBL" id="ACZ07457.1"/>
    </source>
</evidence>
<dbReference type="FunFam" id="3.40.50.300:FF:000134">
    <property type="entry name" value="Iron-enterobactin ABC transporter ATP-binding protein"/>
    <property type="match status" value="1"/>
</dbReference>
<dbReference type="Proteomes" id="UP000000845">
    <property type="component" value="Chromosome"/>
</dbReference>
<dbReference type="InterPro" id="IPR003593">
    <property type="entry name" value="AAA+_ATPase"/>
</dbReference>
<dbReference type="SUPFAM" id="SSF52540">
    <property type="entry name" value="P-loop containing nucleoside triphosphate hydrolases"/>
    <property type="match status" value="1"/>
</dbReference>
<evidence type="ECO:0000313" key="7">
    <source>
        <dbReference type="Proteomes" id="UP000000845"/>
    </source>
</evidence>